<accession>A0A1V8SCA7</accession>
<dbReference type="InParanoid" id="A0A1V8SCA7"/>
<dbReference type="InterPro" id="IPR051340">
    <property type="entry name" value="Haloalkane_dehalogenase"/>
</dbReference>
<dbReference type="InterPro" id="IPR000073">
    <property type="entry name" value="AB_hydrolase_1"/>
</dbReference>
<evidence type="ECO:0000259" key="2">
    <source>
        <dbReference type="Pfam" id="PF00561"/>
    </source>
</evidence>
<dbReference type="InterPro" id="IPR029058">
    <property type="entry name" value="AB_hydrolase_fold"/>
</dbReference>
<dbReference type="AlphaFoldDB" id="A0A1V8SCA7"/>
<protein>
    <recommendedName>
        <fullName evidence="2">AB hydrolase-1 domain-containing protein</fullName>
    </recommendedName>
</protein>
<proteinExistence type="predicted"/>
<dbReference type="STRING" id="1507870.A0A1V8SCA7"/>
<organism evidence="3 4">
    <name type="scientific">Cryoendolithus antarcticus</name>
    <dbReference type="NCBI Taxonomy" id="1507870"/>
    <lineage>
        <taxon>Eukaryota</taxon>
        <taxon>Fungi</taxon>
        <taxon>Dikarya</taxon>
        <taxon>Ascomycota</taxon>
        <taxon>Pezizomycotina</taxon>
        <taxon>Dothideomycetes</taxon>
        <taxon>Dothideomycetidae</taxon>
        <taxon>Cladosporiales</taxon>
        <taxon>Cladosporiaceae</taxon>
        <taxon>Cryoendolithus</taxon>
    </lineage>
</organism>
<evidence type="ECO:0000313" key="3">
    <source>
        <dbReference type="EMBL" id="OQN96834.1"/>
    </source>
</evidence>
<feature type="domain" description="AB hydrolase-1" evidence="2">
    <location>
        <begin position="28"/>
        <end position="275"/>
    </location>
</feature>
<dbReference type="FunCoup" id="A0A1V8SCA7">
    <property type="interactions" value="1471"/>
</dbReference>
<dbReference type="OrthoDB" id="284184at2759"/>
<dbReference type="PRINTS" id="PR00412">
    <property type="entry name" value="EPOXHYDRLASE"/>
</dbReference>
<dbReference type="PANTHER" id="PTHR42977:SF3">
    <property type="entry name" value="AB HYDROLASE-1 DOMAIN-CONTAINING PROTEIN"/>
    <property type="match status" value="1"/>
</dbReference>
<keyword evidence="4" id="KW-1185">Reference proteome</keyword>
<sequence length="292" mass="32916">MAPSKTHHFATIDDTSIHYFEIGDPNLPTVLLLHGFPSSSTQYRNFAPLLADKYHIIAPDLPGFGLTKTPSDYIFTFDNLAKTMSGLLQLLKITKYAIYIFDYGAPVGLRLALESPDSVKAIISQNGNAYEEGLGHPFWDPIEKLWNTNNSQEARDWLRDNYLTLAATEMQYSAGFPKEDLKLVDPSQWNLDFTQNQAGRENQERQIDLFYDYRTNLSLYPKVHAYFREKQPPVLAIWGKGDPIFVPPGAEAFKTDLKDAQVQFVDAGHFALETKGGEIAEAVLKFLGNVSF</sequence>
<evidence type="ECO:0000313" key="4">
    <source>
        <dbReference type="Proteomes" id="UP000192596"/>
    </source>
</evidence>
<dbReference type="Gene3D" id="3.40.50.1820">
    <property type="entry name" value="alpha/beta hydrolase"/>
    <property type="match status" value="1"/>
</dbReference>
<comment type="caution">
    <text evidence="3">The sequence shown here is derived from an EMBL/GenBank/DDBJ whole genome shotgun (WGS) entry which is preliminary data.</text>
</comment>
<dbReference type="GO" id="GO:0004301">
    <property type="term" value="F:epoxide hydrolase activity"/>
    <property type="evidence" value="ECO:0007669"/>
    <property type="project" value="TreeGrafter"/>
</dbReference>
<dbReference type="Proteomes" id="UP000192596">
    <property type="component" value="Unassembled WGS sequence"/>
</dbReference>
<name>A0A1V8SCA7_9PEZI</name>
<dbReference type="InterPro" id="IPR000639">
    <property type="entry name" value="Epox_hydrolase-like"/>
</dbReference>
<dbReference type="SUPFAM" id="SSF53474">
    <property type="entry name" value="alpha/beta-Hydrolases"/>
    <property type="match status" value="1"/>
</dbReference>
<dbReference type="PANTHER" id="PTHR42977">
    <property type="entry name" value="HYDROLASE-RELATED"/>
    <property type="match status" value="1"/>
</dbReference>
<keyword evidence="1" id="KW-0378">Hydrolase</keyword>
<evidence type="ECO:0000256" key="1">
    <source>
        <dbReference type="ARBA" id="ARBA00022801"/>
    </source>
</evidence>
<reference evidence="4" key="1">
    <citation type="submission" date="2017-03" db="EMBL/GenBank/DDBJ databases">
        <title>Genomes of endolithic fungi from Antarctica.</title>
        <authorList>
            <person name="Coleine C."/>
            <person name="Masonjones S."/>
            <person name="Stajich J.E."/>
        </authorList>
    </citation>
    <scope>NUCLEOTIDE SEQUENCE [LARGE SCALE GENOMIC DNA]</scope>
    <source>
        <strain evidence="4">CCFEE 5527</strain>
    </source>
</reference>
<gene>
    <name evidence="3" type="ORF">B0A48_17394</name>
</gene>
<dbReference type="Pfam" id="PF00561">
    <property type="entry name" value="Abhydrolase_1"/>
    <property type="match status" value="1"/>
</dbReference>
<dbReference type="EMBL" id="NAJO01000061">
    <property type="protein sequence ID" value="OQN96834.1"/>
    <property type="molecule type" value="Genomic_DNA"/>
</dbReference>